<keyword evidence="2" id="KW-0472">Membrane</keyword>
<organism evidence="3 4">
    <name type="scientific">Deinococcus radiotolerans</name>
    <dbReference type="NCBI Taxonomy" id="1309407"/>
    <lineage>
        <taxon>Bacteria</taxon>
        <taxon>Thermotogati</taxon>
        <taxon>Deinococcota</taxon>
        <taxon>Deinococci</taxon>
        <taxon>Deinococcales</taxon>
        <taxon>Deinococcaceae</taxon>
        <taxon>Deinococcus</taxon>
    </lineage>
</organism>
<accession>A0ABQ2FJP5</accession>
<dbReference type="InterPro" id="IPR014717">
    <property type="entry name" value="Transl_elong_EF1B/ribsomal_bS6"/>
</dbReference>
<sequence>MSIKLSPRNLFFIVLAACIVVAALWYTMRYQARQQEISLLQSDLDTAQSRVAVMRSNAQQLPALREEVAGLKVQQDDFLAALPKTANYYRILDEIRLNAAAAGATMSNFTVASAAATGLPGGVRPINLNVNVSGTFGQLFQLLRSVETMSRFTNVNNVALQLPQADSFDPRLEGTLALTVYTFDPTQASTPAAGTTPAAPDAAPAAPAPAGGNP</sequence>
<evidence type="ECO:0000313" key="4">
    <source>
        <dbReference type="Proteomes" id="UP000604341"/>
    </source>
</evidence>
<dbReference type="PANTHER" id="PTHR39555:SF1">
    <property type="entry name" value="TYPE IV PILUS INNER MEMBRANE COMPONENT PILO"/>
    <property type="match status" value="1"/>
</dbReference>
<gene>
    <name evidence="3" type="ORF">GCM10010844_23460</name>
</gene>
<proteinExistence type="predicted"/>
<name>A0ABQ2FJP5_9DEIO</name>
<keyword evidence="2" id="KW-0812">Transmembrane</keyword>
<feature type="transmembrane region" description="Helical" evidence="2">
    <location>
        <begin position="9"/>
        <end position="28"/>
    </location>
</feature>
<dbReference type="Gene3D" id="3.30.70.60">
    <property type="match status" value="1"/>
</dbReference>
<protein>
    <recommendedName>
        <fullName evidence="5">Pilus assembly protein PilO</fullName>
    </recommendedName>
</protein>
<reference evidence="4" key="1">
    <citation type="journal article" date="2019" name="Int. J. Syst. Evol. Microbiol.">
        <title>The Global Catalogue of Microorganisms (GCM) 10K type strain sequencing project: providing services to taxonomists for standard genome sequencing and annotation.</title>
        <authorList>
            <consortium name="The Broad Institute Genomics Platform"/>
            <consortium name="The Broad Institute Genome Sequencing Center for Infectious Disease"/>
            <person name="Wu L."/>
            <person name="Ma J."/>
        </authorList>
    </citation>
    <scope>NUCLEOTIDE SEQUENCE [LARGE SCALE GENOMIC DNA]</scope>
    <source>
        <strain evidence="4">JCM 19173</strain>
    </source>
</reference>
<evidence type="ECO:0000256" key="2">
    <source>
        <dbReference type="SAM" id="Phobius"/>
    </source>
</evidence>
<dbReference type="RefSeq" id="WP_189069201.1">
    <property type="nucleotide sequence ID" value="NZ_BMPE01000006.1"/>
</dbReference>
<dbReference type="Pfam" id="PF04350">
    <property type="entry name" value="PilO"/>
    <property type="match status" value="1"/>
</dbReference>
<evidence type="ECO:0008006" key="5">
    <source>
        <dbReference type="Google" id="ProtNLM"/>
    </source>
</evidence>
<evidence type="ECO:0000256" key="1">
    <source>
        <dbReference type="SAM" id="MobiDB-lite"/>
    </source>
</evidence>
<dbReference type="InterPro" id="IPR007445">
    <property type="entry name" value="PilO"/>
</dbReference>
<evidence type="ECO:0000313" key="3">
    <source>
        <dbReference type="EMBL" id="GGL04117.1"/>
    </source>
</evidence>
<comment type="caution">
    <text evidence="3">The sequence shown here is derived from an EMBL/GenBank/DDBJ whole genome shotgun (WGS) entry which is preliminary data.</text>
</comment>
<feature type="region of interest" description="Disordered" evidence="1">
    <location>
        <begin position="187"/>
        <end position="214"/>
    </location>
</feature>
<keyword evidence="4" id="KW-1185">Reference proteome</keyword>
<dbReference type="EMBL" id="BMPE01000006">
    <property type="protein sequence ID" value="GGL04117.1"/>
    <property type="molecule type" value="Genomic_DNA"/>
</dbReference>
<keyword evidence="2" id="KW-1133">Transmembrane helix</keyword>
<dbReference type="PANTHER" id="PTHR39555">
    <property type="entry name" value="FIMBRIAL ASSEMBLY PROTEIN PILO-LIKE PROTEIN-RELATED"/>
    <property type="match status" value="1"/>
</dbReference>
<dbReference type="Proteomes" id="UP000604341">
    <property type="component" value="Unassembled WGS sequence"/>
</dbReference>